<feature type="domain" description="HTH lacI-type" evidence="4">
    <location>
        <begin position="7"/>
        <end position="61"/>
    </location>
</feature>
<dbReference type="GO" id="GO:0000976">
    <property type="term" value="F:transcription cis-regulatory region binding"/>
    <property type="evidence" value="ECO:0007669"/>
    <property type="project" value="TreeGrafter"/>
</dbReference>
<keyword evidence="3" id="KW-0804">Transcription</keyword>
<dbReference type="PROSITE" id="PS50932">
    <property type="entry name" value="HTH_LACI_2"/>
    <property type="match status" value="1"/>
</dbReference>
<dbReference type="Pfam" id="PF00532">
    <property type="entry name" value="Peripla_BP_1"/>
    <property type="match status" value="1"/>
</dbReference>
<dbReference type="AlphaFoldDB" id="A0A2Z5FZ61"/>
<dbReference type="CDD" id="cd01392">
    <property type="entry name" value="HTH_LacI"/>
    <property type="match status" value="1"/>
</dbReference>
<keyword evidence="1" id="KW-0805">Transcription regulation</keyword>
<dbReference type="Gene3D" id="3.40.50.2300">
    <property type="match status" value="2"/>
</dbReference>
<organism evidence="5 6">
    <name type="scientific">Acidisarcina polymorpha</name>
    <dbReference type="NCBI Taxonomy" id="2211140"/>
    <lineage>
        <taxon>Bacteria</taxon>
        <taxon>Pseudomonadati</taxon>
        <taxon>Acidobacteriota</taxon>
        <taxon>Terriglobia</taxon>
        <taxon>Terriglobales</taxon>
        <taxon>Acidobacteriaceae</taxon>
        <taxon>Acidisarcina</taxon>
    </lineage>
</organism>
<gene>
    <name evidence="5" type="ORF">ACPOL_2373</name>
</gene>
<reference evidence="5 6" key="1">
    <citation type="journal article" date="2018" name="Front. Microbiol.">
        <title>Hydrolytic Capabilities as a Key to Environmental Success: Chitinolytic and Cellulolytic Acidobacteria From Acidic Sub-arctic Soils and Boreal Peatlands.</title>
        <authorList>
            <person name="Belova S.E."/>
            <person name="Ravin N.V."/>
            <person name="Pankratov T.A."/>
            <person name="Rakitin A.L."/>
            <person name="Ivanova A.A."/>
            <person name="Beletsky A.V."/>
            <person name="Mardanov A.V."/>
            <person name="Sinninghe Damste J.S."/>
            <person name="Dedysh S.N."/>
        </authorList>
    </citation>
    <scope>NUCLEOTIDE SEQUENCE [LARGE SCALE GENOMIC DNA]</scope>
    <source>
        <strain evidence="5 6">SBC82</strain>
    </source>
</reference>
<evidence type="ECO:0000256" key="2">
    <source>
        <dbReference type="ARBA" id="ARBA00023125"/>
    </source>
</evidence>
<evidence type="ECO:0000313" key="6">
    <source>
        <dbReference type="Proteomes" id="UP000253606"/>
    </source>
</evidence>
<keyword evidence="2" id="KW-0238">DNA-binding</keyword>
<evidence type="ECO:0000259" key="4">
    <source>
        <dbReference type="PROSITE" id="PS50932"/>
    </source>
</evidence>
<dbReference type="RefSeq" id="WP_161557294.1">
    <property type="nucleotide sequence ID" value="NZ_CP030840.1"/>
</dbReference>
<dbReference type="InterPro" id="IPR028082">
    <property type="entry name" value="Peripla_BP_I"/>
</dbReference>
<dbReference type="InterPro" id="IPR001761">
    <property type="entry name" value="Peripla_BP/Lac1_sug-bd_dom"/>
</dbReference>
<proteinExistence type="predicted"/>
<dbReference type="KEGG" id="abas:ACPOL_2373"/>
<evidence type="ECO:0000313" key="5">
    <source>
        <dbReference type="EMBL" id="AXC11695.1"/>
    </source>
</evidence>
<dbReference type="PRINTS" id="PR00036">
    <property type="entry name" value="HTHLACI"/>
</dbReference>
<dbReference type="SUPFAM" id="SSF47413">
    <property type="entry name" value="lambda repressor-like DNA-binding domains"/>
    <property type="match status" value="1"/>
</dbReference>
<keyword evidence="6" id="KW-1185">Reference proteome</keyword>
<dbReference type="GO" id="GO:0003700">
    <property type="term" value="F:DNA-binding transcription factor activity"/>
    <property type="evidence" value="ECO:0007669"/>
    <property type="project" value="TreeGrafter"/>
</dbReference>
<dbReference type="PANTHER" id="PTHR30146">
    <property type="entry name" value="LACI-RELATED TRANSCRIPTIONAL REPRESSOR"/>
    <property type="match status" value="1"/>
</dbReference>
<protein>
    <submittedName>
        <fullName evidence="5">Transcriptional regulator, LacI family</fullName>
    </submittedName>
</protein>
<dbReference type="PROSITE" id="PS00356">
    <property type="entry name" value="HTH_LACI_1"/>
    <property type="match status" value="1"/>
</dbReference>
<evidence type="ECO:0000256" key="3">
    <source>
        <dbReference type="ARBA" id="ARBA00023163"/>
    </source>
</evidence>
<dbReference type="Gene3D" id="1.10.260.40">
    <property type="entry name" value="lambda repressor-like DNA-binding domains"/>
    <property type="match status" value="1"/>
</dbReference>
<evidence type="ECO:0000256" key="1">
    <source>
        <dbReference type="ARBA" id="ARBA00023015"/>
    </source>
</evidence>
<dbReference type="InterPro" id="IPR010982">
    <property type="entry name" value="Lambda_DNA-bd_dom_sf"/>
</dbReference>
<dbReference type="SMART" id="SM00354">
    <property type="entry name" value="HTH_LACI"/>
    <property type="match status" value="1"/>
</dbReference>
<dbReference type="SUPFAM" id="SSF53822">
    <property type="entry name" value="Periplasmic binding protein-like I"/>
    <property type="match status" value="1"/>
</dbReference>
<dbReference type="InterPro" id="IPR000843">
    <property type="entry name" value="HTH_LacI"/>
</dbReference>
<accession>A0A2Z5FZ61</accession>
<dbReference type="PANTHER" id="PTHR30146:SF109">
    <property type="entry name" value="HTH-TYPE TRANSCRIPTIONAL REGULATOR GALS"/>
    <property type="match status" value="1"/>
</dbReference>
<dbReference type="CDD" id="cd06267">
    <property type="entry name" value="PBP1_LacI_sugar_binding-like"/>
    <property type="match status" value="1"/>
</dbReference>
<dbReference type="Proteomes" id="UP000253606">
    <property type="component" value="Chromosome"/>
</dbReference>
<sequence length="369" mass="40427">MKRERHPTLFDVARHAGVGTTTVSRVINGGSRVSPKTLEQVRRAIDELGFVPNLAARVLKGEQSKTIGLIVPSIADSFFASCAEAIQKVARSFGSLVVVTVTHNDPALEMENIQTLFRRADGLLIAPSDSNNPKLIGRLTRLSIPVVCFDRPLHDERIPAVLTDNYHSAKTATRHLLQHGYKRILCLGGEAAFHTMEERVRGYEAAMRDANRPTTIDISAHDPSSEEIAAMLARHLTGKAPPRAVFCLKNATTIHTYDALQRFGMHIPQQVALVGYDDFLLAATLRPSITVIQQPVEEIGRKAAKLLFERLAAKADHSSLLRAESHAKNVRLKSRLIVRASCGCREFNVDGLPVSQKLQGGALAATTEM</sequence>
<dbReference type="EMBL" id="CP030840">
    <property type="protein sequence ID" value="AXC11695.1"/>
    <property type="molecule type" value="Genomic_DNA"/>
</dbReference>
<dbReference type="Pfam" id="PF00356">
    <property type="entry name" value="LacI"/>
    <property type="match status" value="1"/>
</dbReference>
<name>A0A2Z5FZ61_9BACT</name>